<keyword evidence="3" id="KW-1185">Reference proteome</keyword>
<dbReference type="RefSeq" id="WP_214155526.1">
    <property type="nucleotide sequence ID" value="NZ_JAHBAY010000003.1"/>
</dbReference>
<sequence>MALSLLLTGAVSPPGGTGEPVRTRAQALVERTVRPPATLPLAGHPASTPVRLIGASEEGVAIWQGAPAGSGAAPTVYTGALTSRDGTLRLTARPGAGVGTRPDSLIRLSVAGPVLAWYELGGEKAAYPQEKRIDLAGGRDVTADRARSLAVRERPQGGAATTPYTQIEPGGLPTAAPRGRWLRFAEVSARFTTYRGRWVLEHEQAGSRVVHRVTLPAGVTADSGLDAVGDRLYTVSGGARPAVYVVQGRSVTKVADVPAARYPVSSFALSAGSIHYTDQSVRRSAVFGAPVVTGGGTISLGPSTALGQRAGGSPSMVPIAFSAGRGVLAAPGVPRQWQLLDGGRTTAVIAQRPVEVGGQERFVDDRSPAVSGAYTLVGGQVFRPDGELLWSEPGAAAVAGQDALYGSEVVYSVPAGGQDADGNDLAGVWSVNAERALPIRLDTRACERAPEVAVWAGTAAWANCDASRVTVQNLRTGEQREVDTGLGLIVGSPASPITGLTLREGVLAWRDGEALTLLDLSDPDSAPVVLPGATGAFSLDGSLVARRVRTTAGAGRVVVDRLPFAVDLRPRMVSAAAPLGFTPNGDGEFDKWQPQFDVTRPVRGARLRVLAPSGRVVRTFRVAGDLRGVSWDGRSGSGRRLPVGQYEWELTATAVDGSGTLTSAESDTRPRGTIEISSVVHARAGAR</sequence>
<name>A0ABS5TDU3_9ACTN</name>
<proteinExistence type="predicted"/>
<reference evidence="2 3" key="1">
    <citation type="submission" date="2021-05" db="EMBL/GenBank/DDBJ databases">
        <title>Kineosporia and Streptomyces sp. nov. two new marine actinobacteria isolated from Coral.</title>
        <authorList>
            <person name="Buangrab K."/>
            <person name="Sutthacheep M."/>
            <person name="Yeemin T."/>
            <person name="Harunari E."/>
            <person name="Igarashi Y."/>
            <person name="Kanchanasin P."/>
            <person name="Tanasupawat S."/>
            <person name="Phongsopitanun W."/>
        </authorList>
    </citation>
    <scope>NUCLEOTIDE SEQUENCE [LARGE SCALE GENOMIC DNA]</scope>
    <source>
        <strain evidence="2 3">J2-2</strain>
    </source>
</reference>
<evidence type="ECO:0000313" key="3">
    <source>
        <dbReference type="Proteomes" id="UP001197247"/>
    </source>
</evidence>
<comment type="caution">
    <text evidence="2">The sequence shown here is derived from an EMBL/GenBank/DDBJ whole genome shotgun (WGS) entry which is preliminary data.</text>
</comment>
<dbReference type="EMBL" id="JAHBAY010000003">
    <property type="protein sequence ID" value="MBT0769249.1"/>
    <property type="molecule type" value="Genomic_DNA"/>
</dbReference>
<protein>
    <recommendedName>
        <fullName evidence="4">FlgD Ig-like domain-containing protein</fullName>
    </recommendedName>
</protein>
<evidence type="ECO:0008006" key="4">
    <source>
        <dbReference type="Google" id="ProtNLM"/>
    </source>
</evidence>
<gene>
    <name evidence="2" type="ORF">KIH74_09980</name>
</gene>
<organism evidence="2 3">
    <name type="scientific">Kineosporia corallincola</name>
    <dbReference type="NCBI Taxonomy" id="2835133"/>
    <lineage>
        <taxon>Bacteria</taxon>
        <taxon>Bacillati</taxon>
        <taxon>Actinomycetota</taxon>
        <taxon>Actinomycetes</taxon>
        <taxon>Kineosporiales</taxon>
        <taxon>Kineosporiaceae</taxon>
        <taxon>Kineosporia</taxon>
    </lineage>
</organism>
<dbReference type="Gene3D" id="2.60.40.4070">
    <property type="match status" value="1"/>
</dbReference>
<dbReference type="Proteomes" id="UP001197247">
    <property type="component" value="Unassembled WGS sequence"/>
</dbReference>
<feature type="region of interest" description="Disordered" evidence="1">
    <location>
        <begin position="1"/>
        <end position="21"/>
    </location>
</feature>
<evidence type="ECO:0000313" key="2">
    <source>
        <dbReference type="EMBL" id="MBT0769249.1"/>
    </source>
</evidence>
<accession>A0ABS5TDU3</accession>
<evidence type="ECO:0000256" key="1">
    <source>
        <dbReference type="SAM" id="MobiDB-lite"/>
    </source>
</evidence>
<feature type="region of interest" description="Disordered" evidence="1">
    <location>
        <begin position="152"/>
        <end position="172"/>
    </location>
</feature>